<dbReference type="PANTHER" id="PTHR39332">
    <property type="entry name" value="BLL4707 PROTEIN"/>
    <property type="match status" value="1"/>
</dbReference>
<name>A0A9N8HGA0_9STRA</name>
<evidence type="ECO:0000313" key="2">
    <source>
        <dbReference type="Proteomes" id="UP001153069"/>
    </source>
</evidence>
<dbReference type="PANTHER" id="PTHR39332:SF7">
    <property type="entry name" value="SRPBCC FAMILY PROTEIN"/>
    <property type="match status" value="1"/>
</dbReference>
<proteinExistence type="predicted"/>
<dbReference type="EMBL" id="CAICTM010000564">
    <property type="protein sequence ID" value="CAB9512996.1"/>
    <property type="molecule type" value="Genomic_DNA"/>
</dbReference>
<dbReference type="AlphaFoldDB" id="A0A9N8HGA0"/>
<accession>A0A9N8HGA0</accession>
<keyword evidence="2" id="KW-1185">Reference proteome</keyword>
<organism evidence="1 2">
    <name type="scientific">Seminavis robusta</name>
    <dbReference type="NCBI Taxonomy" id="568900"/>
    <lineage>
        <taxon>Eukaryota</taxon>
        <taxon>Sar</taxon>
        <taxon>Stramenopiles</taxon>
        <taxon>Ochrophyta</taxon>
        <taxon>Bacillariophyta</taxon>
        <taxon>Bacillariophyceae</taxon>
        <taxon>Bacillariophycidae</taxon>
        <taxon>Naviculales</taxon>
        <taxon>Naviculaceae</taxon>
        <taxon>Seminavis</taxon>
    </lineage>
</organism>
<dbReference type="SUPFAM" id="SSF55961">
    <property type="entry name" value="Bet v1-like"/>
    <property type="match status" value="1"/>
</dbReference>
<sequence length="153" mass="16951">MAEVKEASKIPSSCSQTESTVLEAPLLKSWSLFRGFAFEKIAPGQVTATEYESGAEGAVGSVIKMTYKDGSIWKIRVTEFSERNHTLAYELLTAEPAHASTSVQGEIKLLAVTTDDHTFVSWTTEFSNDADLTVISDQKYKKQEFFKDVKSNL</sequence>
<protein>
    <submittedName>
        <fullName evidence="1">Polyketide cyclase / dehydrase and lipid transport</fullName>
    </submittedName>
</protein>
<reference evidence="1" key="1">
    <citation type="submission" date="2020-06" db="EMBL/GenBank/DDBJ databases">
        <authorList>
            <consortium name="Plant Systems Biology data submission"/>
        </authorList>
    </citation>
    <scope>NUCLEOTIDE SEQUENCE</scope>
    <source>
        <strain evidence="1">D6</strain>
    </source>
</reference>
<dbReference type="Gene3D" id="3.30.530.20">
    <property type="match status" value="1"/>
</dbReference>
<evidence type="ECO:0000313" key="1">
    <source>
        <dbReference type="EMBL" id="CAB9512996.1"/>
    </source>
</evidence>
<comment type="caution">
    <text evidence="1">The sequence shown here is derived from an EMBL/GenBank/DDBJ whole genome shotgun (WGS) entry which is preliminary data.</text>
</comment>
<dbReference type="OrthoDB" id="10255646at2759"/>
<dbReference type="InterPro" id="IPR023393">
    <property type="entry name" value="START-like_dom_sf"/>
</dbReference>
<gene>
    <name evidence="1" type="ORF">SEMRO_565_G167670.1</name>
</gene>
<dbReference type="Proteomes" id="UP001153069">
    <property type="component" value="Unassembled WGS sequence"/>
</dbReference>